<evidence type="ECO:0000256" key="1">
    <source>
        <dbReference type="SAM" id="Phobius"/>
    </source>
</evidence>
<name>A0ABD3TVJ2_9LAMI</name>
<comment type="caution">
    <text evidence="2">The sequence shown here is derived from an EMBL/GenBank/DDBJ whole genome shotgun (WGS) entry which is preliminary data.</text>
</comment>
<keyword evidence="3" id="KW-1185">Reference proteome</keyword>
<dbReference type="AlphaFoldDB" id="A0ABD3TVJ2"/>
<reference evidence="2 3" key="1">
    <citation type="submission" date="2024-12" db="EMBL/GenBank/DDBJ databases">
        <title>The unique morphological basis and parallel evolutionary history of personate flowers in Penstemon.</title>
        <authorList>
            <person name="Depatie T.H."/>
            <person name="Wessinger C.A."/>
        </authorList>
    </citation>
    <scope>NUCLEOTIDE SEQUENCE [LARGE SCALE GENOMIC DNA]</scope>
    <source>
        <strain evidence="2">WTNN_2</strain>
        <tissue evidence="2">Leaf</tissue>
    </source>
</reference>
<proteinExistence type="predicted"/>
<dbReference type="EMBL" id="JBJXBP010000003">
    <property type="protein sequence ID" value="KAL3840383.1"/>
    <property type="molecule type" value="Genomic_DNA"/>
</dbReference>
<dbReference type="Proteomes" id="UP001634393">
    <property type="component" value="Unassembled WGS sequence"/>
</dbReference>
<keyword evidence="1" id="KW-0812">Transmembrane</keyword>
<keyword evidence="1" id="KW-0472">Membrane</keyword>
<evidence type="ECO:0000313" key="3">
    <source>
        <dbReference type="Proteomes" id="UP001634393"/>
    </source>
</evidence>
<feature type="transmembrane region" description="Helical" evidence="1">
    <location>
        <begin position="25"/>
        <end position="43"/>
    </location>
</feature>
<evidence type="ECO:0000313" key="2">
    <source>
        <dbReference type="EMBL" id="KAL3840383.1"/>
    </source>
</evidence>
<accession>A0ABD3TVJ2</accession>
<gene>
    <name evidence="2" type="ORF">ACJIZ3_024974</name>
</gene>
<sequence length="47" mass="5739">MHLICIPCSPPFSLLVELQLFKLDWYISFCVLFSRFVLVWRFLKLLY</sequence>
<keyword evidence="1" id="KW-1133">Transmembrane helix</keyword>
<organism evidence="2 3">
    <name type="scientific">Penstemon smallii</name>
    <dbReference type="NCBI Taxonomy" id="265156"/>
    <lineage>
        <taxon>Eukaryota</taxon>
        <taxon>Viridiplantae</taxon>
        <taxon>Streptophyta</taxon>
        <taxon>Embryophyta</taxon>
        <taxon>Tracheophyta</taxon>
        <taxon>Spermatophyta</taxon>
        <taxon>Magnoliopsida</taxon>
        <taxon>eudicotyledons</taxon>
        <taxon>Gunneridae</taxon>
        <taxon>Pentapetalae</taxon>
        <taxon>asterids</taxon>
        <taxon>lamiids</taxon>
        <taxon>Lamiales</taxon>
        <taxon>Plantaginaceae</taxon>
        <taxon>Cheloneae</taxon>
        <taxon>Penstemon</taxon>
    </lineage>
</organism>
<protein>
    <submittedName>
        <fullName evidence="2">Uncharacterized protein</fullName>
    </submittedName>
</protein>